<dbReference type="Proteomes" id="UP000642829">
    <property type="component" value="Unassembled WGS sequence"/>
</dbReference>
<feature type="transmembrane region" description="Helical" evidence="7">
    <location>
        <begin position="102"/>
        <end position="123"/>
    </location>
</feature>
<feature type="transmembrane region" description="Helical" evidence="7">
    <location>
        <begin position="292"/>
        <end position="315"/>
    </location>
</feature>
<comment type="caution">
    <text evidence="9">The sequence shown here is derived from an EMBL/GenBank/DDBJ whole genome shotgun (WGS) entry which is preliminary data.</text>
</comment>
<evidence type="ECO:0000256" key="6">
    <source>
        <dbReference type="ARBA" id="ARBA00023136"/>
    </source>
</evidence>
<dbReference type="RefSeq" id="WP_189513561.1">
    <property type="nucleotide sequence ID" value="NZ_BMXG01000007.1"/>
</dbReference>
<evidence type="ECO:0000256" key="5">
    <source>
        <dbReference type="ARBA" id="ARBA00022989"/>
    </source>
</evidence>
<comment type="subcellular location">
    <subcellularLocation>
        <location evidence="1">Cell membrane</location>
        <topology evidence="1">Multi-pass membrane protein</topology>
    </subcellularLocation>
</comment>
<organism evidence="9 10">
    <name type="scientific">Cerasicoccus arenae</name>
    <dbReference type="NCBI Taxonomy" id="424488"/>
    <lineage>
        <taxon>Bacteria</taxon>
        <taxon>Pseudomonadati</taxon>
        <taxon>Verrucomicrobiota</taxon>
        <taxon>Opitutia</taxon>
        <taxon>Puniceicoccales</taxon>
        <taxon>Cerasicoccaceae</taxon>
        <taxon>Cerasicoccus</taxon>
    </lineage>
</organism>
<keyword evidence="3" id="KW-1003">Cell membrane</keyword>
<dbReference type="EMBL" id="BMXG01000007">
    <property type="protein sequence ID" value="GHB99703.1"/>
    <property type="molecule type" value="Genomic_DNA"/>
</dbReference>
<keyword evidence="5 7" id="KW-1133">Transmembrane helix</keyword>
<evidence type="ECO:0000256" key="4">
    <source>
        <dbReference type="ARBA" id="ARBA00022692"/>
    </source>
</evidence>
<keyword evidence="6 7" id="KW-0472">Membrane</keyword>
<evidence type="ECO:0000256" key="3">
    <source>
        <dbReference type="ARBA" id="ARBA00022475"/>
    </source>
</evidence>
<evidence type="ECO:0000313" key="9">
    <source>
        <dbReference type="EMBL" id="GHB99703.1"/>
    </source>
</evidence>
<keyword evidence="4 7" id="KW-0812">Transmembrane</keyword>
<feature type="domain" description="Type II secretion system protein GspF" evidence="8">
    <location>
        <begin position="195"/>
        <end position="311"/>
    </location>
</feature>
<name>A0A8J3DBN8_9BACT</name>
<dbReference type="Gene3D" id="1.20.81.30">
    <property type="entry name" value="Type II secretion system (T2SS), domain F"/>
    <property type="match status" value="2"/>
</dbReference>
<dbReference type="InterPro" id="IPR003004">
    <property type="entry name" value="GspF/PilC"/>
</dbReference>
<sequence length="327" mass="35434">MSLSHKKLASWYLQLAQSLESGLALPAALETCQGAPAVGRTLMADNLVAGLGVDEMLKRAPSWLPKKDTYFWSAAAQSGRLPQTLRTLADQHSRLGAAKMKLIFGALYPVGMLTFAGFIMPVMWQIDFEVGISNVSDVINAKYFMDVAIFQVPLWGTIIMLFVLAKLDSPLLPMLAKCLPGFRGHSIKQSLADFSYALGAFLEAGTPIAKAWAGAGLVANSPPLKRAGNAMRVLIDDGATPSEHLAKFKCFPADFRALYTTGERTGQLEKNLVVLGRQFQSSANNAMTFASILYPVLMFGAVAIVIVITIIRFYASYLDGVMGIMDK</sequence>
<dbReference type="AlphaFoldDB" id="A0A8J3DBN8"/>
<reference evidence="9" key="1">
    <citation type="journal article" date="2014" name="Int. J. Syst. Evol. Microbiol.">
        <title>Complete genome sequence of Corynebacterium casei LMG S-19264T (=DSM 44701T), isolated from a smear-ripened cheese.</title>
        <authorList>
            <consortium name="US DOE Joint Genome Institute (JGI-PGF)"/>
            <person name="Walter F."/>
            <person name="Albersmeier A."/>
            <person name="Kalinowski J."/>
            <person name="Ruckert C."/>
        </authorList>
    </citation>
    <scope>NUCLEOTIDE SEQUENCE</scope>
    <source>
        <strain evidence="9">KCTC 12870</strain>
    </source>
</reference>
<evidence type="ECO:0000259" key="8">
    <source>
        <dbReference type="Pfam" id="PF00482"/>
    </source>
</evidence>
<proteinExistence type="inferred from homology"/>
<dbReference type="Pfam" id="PF00482">
    <property type="entry name" value="T2SSF"/>
    <property type="match status" value="2"/>
</dbReference>
<accession>A0A8J3DBN8</accession>
<dbReference type="GO" id="GO:0005886">
    <property type="term" value="C:plasma membrane"/>
    <property type="evidence" value="ECO:0007669"/>
    <property type="project" value="UniProtKB-SubCell"/>
</dbReference>
<evidence type="ECO:0000313" key="10">
    <source>
        <dbReference type="Proteomes" id="UP000642829"/>
    </source>
</evidence>
<dbReference type="InterPro" id="IPR018076">
    <property type="entry name" value="T2SS_GspF_dom"/>
</dbReference>
<protein>
    <recommendedName>
        <fullName evidence="8">Type II secretion system protein GspF domain-containing protein</fullName>
    </recommendedName>
</protein>
<dbReference type="PANTHER" id="PTHR30012:SF0">
    <property type="entry name" value="TYPE II SECRETION SYSTEM PROTEIN F-RELATED"/>
    <property type="match status" value="1"/>
</dbReference>
<reference evidence="9" key="2">
    <citation type="submission" date="2020-09" db="EMBL/GenBank/DDBJ databases">
        <authorList>
            <person name="Sun Q."/>
            <person name="Kim S."/>
        </authorList>
    </citation>
    <scope>NUCLEOTIDE SEQUENCE</scope>
    <source>
        <strain evidence="9">KCTC 12870</strain>
    </source>
</reference>
<dbReference type="InterPro" id="IPR042094">
    <property type="entry name" value="T2SS_GspF_sf"/>
</dbReference>
<evidence type="ECO:0000256" key="2">
    <source>
        <dbReference type="ARBA" id="ARBA00005745"/>
    </source>
</evidence>
<comment type="similarity">
    <text evidence="2">Belongs to the GSP F family.</text>
</comment>
<evidence type="ECO:0000256" key="1">
    <source>
        <dbReference type="ARBA" id="ARBA00004651"/>
    </source>
</evidence>
<gene>
    <name evidence="9" type="ORF">GCM10007047_15020</name>
</gene>
<keyword evidence="10" id="KW-1185">Reference proteome</keyword>
<feature type="domain" description="Type II secretion system protein GspF" evidence="8">
    <location>
        <begin position="12"/>
        <end position="123"/>
    </location>
</feature>
<evidence type="ECO:0000256" key="7">
    <source>
        <dbReference type="SAM" id="Phobius"/>
    </source>
</evidence>
<feature type="transmembrane region" description="Helical" evidence="7">
    <location>
        <begin position="143"/>
        <end position="165"/>
    </location>
</feature>
<dbReference type="PANTHER" id="PTHR30012">
    <property type="entry name" value="GENERAL SECRETION PATHWAY PROTEIN"/>
    <property type="match status" value="1"/>
</dbReference>